<dbReference type="OrthoDB" id="270651at2759"/>
<keyword evidence="6" id="KW-0949">S-adenosyl-L-methionine</keyword>
<dbReference type="GeneID" id="43598137"/>
<dbReference type="InterPro" id="IPR047182">
    <property type="entry name" value="MRM1"/>
</dbReference>
<reference evidence="12 13" key="1">
    <citation type="journal article" date="2018" name="IMA Fungus">
        <title>IMA Genome-F 9: Draft genome sequence of Annulohypoxylon stygium, Aspergillus mulundensis, Berkeleyomyces basicola (syn. Thielaviopsis basicola), Ceratocystis smalleyi, two Cercospora beticola strains, Coleophoma cylindrospora, Fusarium fracticaudum, Phialophora cf. hyalina, and Morchella septimelata.</title>
        <authorList>
            <person name="Wingfield B.D."/>
            <person name="Bills G.F."/>
            <person name="Dong Y."/>
            <person name="Huang W."/>
            <person name="Nel W.J."/>
            <person name="Swalarsk-Parry B.S."/>
            <person name="Vaghefi N."/>
            <person name="Wilken P.M."/>
            <person name="An Z."/>
            <person name="de Beer Z.W."/>
            <person name="De Vos L."/>
            <person name="Chen L."/>
            <person name="Duong T.A."/>
            <person name="Gao Y."/>
            <person name="Hammerbacher A."/>
            <person name="Kikkert J.R."/>
            <person name="Li Y."/>
            <person name="Li H."/>
            <person name="Li K."/>
            <person name="Li Q."/>
            <person name="Liu X."/>
            <person name="Ma X."/>
            <person name="Naidoo K."/>
            <person name="Pethybridge S.J."/>
            <person name="Sun J."/>
            <person name="Steenkamp E.T."/>
            <person name="van der Nest M.A."/>
            <person name="van Wyk S."/>
            <person name="Wingfield M.J."/>
            <person name="Xiong C."/>
            <person name="Yue Q."/>
            <person name="Zhang X."/>
        </authorList>
    </citation>
    <scope>NUCLEOTIDE SEQUENCE [LARGE SCALE GENOMIC DNA]</scope>
    <source>
        <strain evidence="12 13">BP 5553</strain>
    </source>
</reference>
<evidence type="ECO:0000313" key="13">
    <source>
        <dbReference type="Proteomes" id="UP000254866"/>
    </source>
</evidence>
<dbReference type="InterPro" id="IPR013123">
    <property type="entry name" value="SpoU_subst-bd"/>
</dbReference>
<dbReference type="InterPro" id="IPR001537">
    <property type="entry name" value="SpoU_MeTrfase"/>
</dbReference>
<name>A0A370TQP1_9HELO</name>
<dbReference type="Proteomes" id="UP000254866">
    <property type="component" value="Unassembled WGS sequence"/>
</dbReference>
<evidence type="ECO:0000256" key="5">
    <source>
        <dbReference type="ARBA" id="ARBA00022679"/>
    </source>
</evidence>
<keyword evidence="7" id="KW-0809">Transit peptide</keyword>
<evidence type="ECO:0000256" key="9">
    <source>
        <dbReference type="ARBA" id="ARBA00034881"/>
    </source>
</evidence>
<evidence type="ECO:0000256" key="6">
    <source>
        <dbReference type="ARBA" id="ARBA00022691"/>
    </source>
</evidence>
<gene>
    <name evidence="12" type="ORF">BP5553_05288</name>
</gene>
<comment type="caution">
    <text evidence="12">The sequence shown here is derived from an EMBL/GenBank/DDBJ whole genome shotgun (WGS) entry which is preliminary data.</text>
</comment>
<dbReference type="InterPro" id="IPR029026">
    <property type="entry name" value="tRNA_m1G_MTases_N"/>
</dbReference>
<feature type="compositionally biased region" description="Basic and acidic residues" evidence="10">
    <location>
        <begin position="285"/>
        <end position="313"/>
    </location>
</feature>
<feature type="compositionally biased region" description="Basic and acidic residues" evidence="10">
    <location>
        <begin position="409"/>
        <end position="418"/>
    </location>
</feature>
<dbReference type="SUPFAM" id="SSF75217">
    <property type="entry name" value="alpha/beta knot"/>
    <property type="match status" value="1"/>
</dbReference>
<dbReference type="InterPro" id="IPR029028">
    <property type="entry name" value="Alpha/beta_knot_MTases"/>
</dbReference>
<sequence length="778" mass="86270">MSSIILLRNVRYMRAVLPASRLSYHSGKAASVNTAIARGLRKSKGLAFRGSSTREPKANDPREKFIERNGLVRRSADPPQFSGPQVTRDGWEGRPKKEAAGGRTPQEPQARIYRGIKLIKTNEQLARKKPDPAGPAGSGRHGHKQERRRTPFDEEEKGYSGPRRQFDRSAEPFKAPGRGADRGSFGAREKSDYSSKYPPSTARSSPNKQRYGERDFGERRGDRGSFNAREKSDYPPKYPSSSTPYQQRDGERGSMERRDERGGYQAHAKSDYSSKYPSSSTRSAPYERRDRERDSGERRADRGSFKPREKSDYSSRYPSSSTRSSPYQQRDRERGSIERRGDRGGYEAREKSDYSAKYPSSSRSSSYQSRIEERGSVEPRGDQRSRGEIAALAKALADPPTRSAAVETRWNDPEERNNRGPTTRSSGPDSRTPLSVPYTTPASEFLYGTSVVEAALKAQKGRGRRRQLYKFYIYEGENRENTERDDDLERLARQCKVKIQRIRGDWLRLMDKMSGGRPHNGYILEASPLPRLPVLSLGSTAVEYDGYGIKVELDHQSREDAAINGTSDFIHMPVDRVGRKPMVLLLDGIQDPGNLGGIIRTASFLGASAVAISTRKTASFTPVVLKASAGASENITLFSVQRPDSFIHKSKLAGWKIYAAVAPTEKGTPRSRNSVAANNIGNPLADDPCILMLGSEGEGLHTKLRRSADVEVYIPSCGRSLSVDSLNVSVATGILCNSFLTRSYPKKGAAAEPLAEQEGGEVAEQEQRASSEPASDLF</sequence>
<feature type="compositionally biased region" description="Basic and acidic residues" evidence="10">
    <location>
        <begin position="52"/>
        <end position="67"/>
    </location>
</feature>
<feature type="compositionally biased region" description="Basic and acidic residues" evidence="10">
    <location>
        <begin position="210"/>
        <end position="234"/>
    </location>
</feature>
<feature type="compositionally biased region" description="Low complexity" evidence="10">
    <location>
        <begin position="314"/>
        <end position="328"/>
    </location>
</feature>
<protein>
    <recommendedName>
        <fullName evidence="9">rRNA methyltransferase 1, mitochondrial</fullName>
    </recommendedName>
</protein>
<feature type="compositionally biased region" description="Polar residues" evidence="10">
    <location>
        <begin position="197"/>
        <end position="208"/>
    </location>
</feature>
<feature type="compositionally biased region" description="Low complexity" evidence="10">
    <location>
        <begin position="273"/>
        <end position="284"/>
    </location>
</feature>
<evidence type="ECO:0000256" key="3">
    <source>
        <dbReference type="ARBA" id="ARBA00022552"/>
    </source>
</evidence>
<evidence type="ECO:0000256" key="7">
    <source>
        <dbReference type="ARBA" id="ARBA00022946"/>
    </source>
</evidence>
<dbReference type="GO" id="GO:0003723">
    <property type="term" value="F:RNA binding"/>
    <property type="evidence" value="ECO:0007669"/>
    <property type="project" value="InterPro"/>
</dbReference>
<feature type="compositionally biased region" description="Basic and acidic residues" evidence="10">
    <location>
        <begin position="329"/>
        <end position="354"/>
    </location>
</feature>
<dbReference type="PANTHER" id="PTHR46103">
    <property type="entry name" value="RRNA METHYLTRANSFERASE 1, MITOCHONDRIAL"/>
    <property type="match status" value="1"/>
</dbReference>
<keyword evidence="8" id="KW-0496">Mitochondrion</keyword>
<evidence type="ECO:0000256" key="2">
    <source>
        <dbReference type="ARBA" id="ARBA00007228"/>
    </source>
</evidence>
<evidence type="ECO:0000256" key="10">
    <source>
        <dbReference type="SAM" id="MobiDB-lite"/>
    </source>
</evidence>
<accession>A0A370TQP1</accession>
<dbReference type="AlphaFoldDB" id="A0A370TQP1"/>
<evidence type="ECO:0000256" key="1">
    <source>
        <dbReference type="ARBA" id="ARBA00004173"/>
    </source>
</evidence>
<dbReference type="SMART" id="SM00967">
    <property type="entry name" value="SpoU_sub_bind"/>
    <property type="match status" value="1"/>
</dbReference>
<dbReference type="InterPro" id="IPR047261">
    <property type="entry name" value="MRM1_MeTrfase_dom"/>
</dbReference>
<feature type="region of interest" description="Disordered" evidence="10">
    <location>
        <begin position="747"/>
        <end position="778"/>
    </location>
</feature>
<dbReference type="Pfam" id="PF00588">
    <property type="entry name" value="SpoU_methylase"/>
    <property type="match status" value="1"/>
</dbReference>
<dbReference type="SUPFAM" id="SSF55315">
    <property type="entry name" value="L30e-like"/>
    <property type="match status" value="1"/>
</dbReference>
<proteinExistence type="inferred from homology"/>
<keyword evidence="4" id="KW-0489">Methyltransferase</keyword>
<dbReference type="Gene3D" id="3.40.1280.10">
    <property type="match status" value="1"/>
</dbReference>
<comment type="similarity">
    <text evidence="2">Belongs to the class IV-like SAM-binding methyltransferase superfamily. RNA methyltransferase TrmH family.</text>
</comment>
<feature type="compositionally biased region" description="Basic and acidic residues" evidence="10">
    <location>
        <begin position="370"/>
        <end position="387"/>
    </location>
</feature>
<dbReference type="STRING" id="2656787.A0A370TQP1"/>
<evidence type="ECO:0000259" key="11">
    <source>
        <dbReference type="SMART" id="SM00967"/>
    </source>
</evidence>
<feature type="compositionally biased region" description="Basic and acidic residues" evidence="10">
    <location>
        <begin position="89"/>
        <end position="100"/>
    </location>
</feature>
<dbReference type="CDD" id="cd18105">
    <property type="entry name" value="SpoU-like_MRM1"/>
    <property type="match status" value="1"/>
</dbReference>
<dbReference type="GO" id="GO:0016435">
    <property type="term" value="F:rRNA (guanine) methyltransferase activity"/>
    <property type="evidence" value="ECO:0007669"/>
    <property type="project" value="TreeGrafter"/>
</dbReference>
<dbReference type="Gene3D" id="3.30.1330.30">
    <property type="match status" value="1"/>
</dbReference>
<dbReference type="GO" id="GO:0005739">
    <property type="term" value="C:mitochondrion"/>
    <property type="evidence" value="ECO:0007669"/>
    <property type="project" value="UniProtKB-SubCell"/>
</dbReference>
<feature type="region of interest" description="Disordered" evidence="10">
    <location>
        <begin position="47"/>
        <end position="434"/>
    </location>
</feature>
<dbReference type="FunFam" id="3.30.1330.30:FF:000035">
    <property type="entry name" value="TrmH family RNA methyltransferase"/>
    <property type="match status" value="1"/>
</dbReference>
<keyword evidence="3" id="KW-0698">rRNA processing</keyword>
<dbReference type="InterPro" id="IPR029064">
    <property type="entry name" value="Ribosomal_eL30-like_sf"/>
</dbReference>
<dbReference type="EMBL" id="NPIC01000003">
    <property type="protein sequence ID" value="RDL37855.1"/>
    <property type="molecule type" value="Genomic_DNA"/>
</dbReference>
<evidence type="ECO:0000256" key="4">
    <source>
        <dbReference type="ARBA" id="ARBA00022603"/>
    </source>
</evidence>
<dbReference type="Pfam" id="PF08032">
    <property type="entry name" value="SpoU_sub_bind"/>
    <property type="match status" value="1"/>
</dbReference>
<feature type="compositionally biased region" description="Polar residues" evidence="10">
    <location>
        <begin position="419"/>
        <end position="434"/>
    </location>
</feature>
<dbReference type="RefSeq" id="XP_031870511.1">
    <property type="nucleotide sequence ID" value="XM_032013911.1"/>
</dbReference>
<dbReference type="PANTHER" id="PTHR46103:SF1">
    <property type="entry name" value="RRNA METHYLTRANSFERASE 1, MITOCHONDRIAL"/>
    <property type="match status" value="1"/>
</dbReference>
<feature type="domain" description="RNA 2-O ribose methyltransferase substrate binding" evidence="11">
    <location>
        <begin position="445"/>
        <end position="532"/>
    </location>
</feature>
<evidence type="ECO:0000313" key="12">
    <source>
        <dbReference type="EMBL" id="RDL37855.1"/>
    </source>
</evidence>
<feature type="compositionally biased region" description="Polar residues" evidence="10">
    <location>
        <begin position="768"/>
        <end position="778"/>
    </location>
</feature>
<organism evidence="12 13">
    <name type="scientific">Venustampulla echinocandica</name>
    <dbReference type="NCBI Taxonomy" id="2656787"/>
    <lineage>
        <taxon>Eukaryota</taxon>
        <taxon>Fungi</taxon>
        <taxon>Dikarya</taxon>
        <taxon>Ascomycota</taxon>
        <taxon>Pezizomycotina</taxon>
        <taxon>Leotiomycetes</taxon>
        <taxon>Helotiales</taxon>
        <taxon>Pleuroascaceae</taxon>
        <taxon>Venustampulla</taxon>
    </lineage>
</organism>
<comment type="subcellular location">
    <subcellularLocation>
        <location evidence="1">Mitochondrion</location>
    </subcellularLocation>
</comment>
<feature type="compositionally biased region" description="Low complexity" evidence="10">
    <location>
        <begin position="355"/>
        <end position="369"/>
    </location>
</feature>
<keyword evidence="5" id="KW-0808">Transferase</keyword>
<feature type="compositionally biased region" description="Basic and acidic residues" evidence="10">
    <location>
        <begin position="248"/>
        <end position="272"/>
    </location>
</feature>
<evidence type="ECO:0000256" key="8">
    <source>
        <dbReference type="ARBA" id="ARBA00023128"/>
    </source>
</evidence>
<keyword evidence="13" id="KW-1185">Reference proteome</keyword>